<evidence type="ECO:0000256" key="5">
    <source>
        <dbReference type="SAM" id="Phobius"/>
    </source>
</evidence>
<comment type="caution">
    <text evidence="6">The sequence shown here is derived from an EMBL/GenBank/DDBJ whole genome shotgun (WGS) entry which is preliminary data.</text>
</comment>
<protein>
    <submittedName>
        <fullName evidence="6">DoxX family protein</fullName>
    </submittedName>
</protein>
<evidence type="ECO:0000313" key="7">
    <source>
        <dbReference type="Proteomes" id="UP000308528"/>
    </source>
</evidence>
<accession>A0A4S4NDU8</accession>
<dbReference type="EMBL" id="SRSF01000006">
    <property type="protein sequence ID" value="THH37692.1"/>
    <property type="molecule type" value="Genomic_DNA"/>
</dbReference>
<name>A0A4S4NDU8_9BACT</name>
<keyword evidence="2 5" id="KW-0812">Transmembrane</keyword>
<dbReference type="GO" id="GO:0016020">
    <property type="term" value="C:membrane"/>
    <property type="evidence" value="ECO:0007669"/>
    <property type="project" value="UniProtKB-SubCell"/>
</dbReference>
<evidence type="ECO:0000256" key="2">
    <source>
        <dbReference type="ARBA" id="ARBA00022692"/>
    </source>
</evidence>
<reference evidence="6 7" key="1">
    <citation type="submission" date="2019-04" db="EMBL/GenBank/DDBJ databases">
        <title>Lewinella litorea sp. nov., isolated from a marine sand.</title>
        <authorList>
            <person name="Yoon J.-H."/>
        </authorList>
    </citation>
    <scope>NUCLEOTIDE SEQUENCE [LARGE SCALE GENOMIC DNA]</scope>
    <source>
        <strain evidence="6 7">HSMS-39</strain>
    </source>
</reference>
<evidence type="ECO:0000256" key="4">
    <source>
        <dbReference type="ARBA" id="ARBA00023136"/>
    </source>
</evidence>
<feature type="transmembrane region" description="Helical" evidence="5">
    <location>
        <begin position="101"/>
        <end position="120"/>
    </location>
</feature>
<feature type="transmembrane region" description="Helical" evidence="5">
    <location>
        <begin position="48"/>
        <end position="70"/>
    </location>
</feature>
<dbReference type="OrthoDB" id="1493324at2"/>
<keyword evidence="4 5" id="KW-0472">Membrane</keyword>
<keyword evidence="3 5" id="KW-1133">Transmembrane helix</keyword>
<evidence type="ECO:0000256" key="1">
    <source>
        <dbReference type="ARBA" id="ARBA00004141"/>
    </source>
</evidence>
<comment type="subcellular location">
    <subcellularLocation>
        <location evidence="1">Membrane</location>
        <topology evidence="1">Multi-pass membrane protein</topology>
    </subcellularLocation>
</comment>
<evidence type="ECO:0000313" key="6">
    <source>
        <dbReference type="EMBL" id="THH37692.1"/>
    </source>
</evidence>
<dbReference type="AlphaFoldDB" id="A0A4S4NDU8"/>
<proteinExistence type="predicted"/>
<dbReference type="Pfam" id="PF13564">
    <property type="entry name" value="DoxX_2"/>
    <property type="match status" value="1"/>
</dbReference>
<dbReference type="InterPro" id="IPR032808">
    <property type="entry name" value="DoxX"/>
</dbReference>
<dbReference type="Proteomes" id="UP000308528">
    <property type="component" value="Unassembled WGS sequence"/>
</dbReference>
<keyword evidence="7" id="KW-1185">Reference proteome</keyword>
<sequence length="123" mass="13442">MEYIIIALQLIVGLSILNVWLVQNQKATRWRGGDATTLVEEFQAYGLPVWSVYVVGVIKVVLALLLIAAIWYPALRFPAAIGLAAMLTGSVLMHLKISDPLYKSFPAALFLVLCLIIAFVPGS</sequence>
<dbReference type="RefSeq" id="WP_136459885.1">
    <property type="nucleotide sequence ID" value="NZ_SRSF01000006.1"/>
</dbReference>
<gene>
    <name evidence="6" type="ORF">E4021_13435</name>
</gene>
<feature type="transmembrane region" description="Helical" evidence="5">
    <location>
        <begin position="77"/>
        <end position="95"/>
    </location>
</feature>
<evidence type="ECO:0000256" key="3">
    <source>
        <dbReference type="ARBA" id="ARBA00022989"/>
    </source>
</evidence>
<organism evidence="6 7">
    <name type="scientific">Neolewinella litorea</name>
    <dbReference type="NCBI Taxonomy" id="2562452"/>
    <lineage>
        <taxon>Bacteria</taxon>
        <taxon>Pseudomonadati</taxon>
        <taxon>Bacteroidota</taxon>
        <taxon>Saprospiria</taxon>
        <taxon>Saprospirales</taxon>
        <taxon>Lewinellaceae</taxon>
        <taxon>Neolewinella</taxon>
    </lineage>
</organism>